<dbReference type="Gramene" id="TraesJUL6D03G03813810.1">
    <property type="protein sequence ID" value="TraesJUL6D03G03813810.1.CDS1"/>
    <property type="gene ID" value="TraesJUL6D03G03813810"/>
</dbReference>
<dbReference type="Gramene" id="TraesCAD_scaffold_015837_01G000100.1">
    <property type="protein sequence ID" value="TraesCAD_scaffold_015837_01G000100.1"/>
    <property type="gene ID" value="TraesCAD_scaffold_015837_01G000100"/>
</dbReference>
<dbReference type="Gramene" id="TraesPARA_EIv1.0_2135750.1">
    <property type="protein sequence ID" value="TraesPARA_EIv1.0_2135750.1.CDS1"/>
    <property type="gene ID" value="TraesPARA_EIv1.0_2135750"/>
</dbReference>
<evidence type="ECO:0000313" key="3">
    <source>
        <dbReference type="EnsemblPlants" id="TraesCS6D02G339900.1.cds1"/>
    </source>
</evidence>
<dbReference type="EnsemblPlants" id="TraesCS6D02G339900.1">
    <property type="protein sequence ID" value="TraesCS6D02G339900.1.cds1"/>
    <property type="gene ID" value="TraesCS6D02G339900"/>
</dbReference>
<name>A0A3B6QJL3_WHEAT</name>
<reference evidence="3" key="2">
    <citation type="submission" date="2018-10" db="UniProtKB">
        <authorList>
            <consortium name="EnsemblPlants"/>
        </authorList>
    </citation>
    <scope>IDENTIFICATION</scope>
</reference>
<dbReference type="Gramene" id="TraesMAC6D03G03779700.1">
    <property type="protein sequence ID" value="TraesMAC6D03G03779700.1.CDS1"/>
    <property type="gene ID" value="TraesMAC6D03G03779700"/>
</dbReference>
<dbReference type="Gramene" id="TraesCLE_scaffold_038773_01G000100.1">
    <property type="protein sequence ID" value="TraesCLE_scaffold_038773_01G000100.1"/>
    <property type="gene ID" value="TraesCLE_scaffold_038773_01G000100"/>
</dbReference>
<dbReference type="PANTHER" id="PTHR33110:SF82">
    <property type="entry name" value="OS07G0500250 PROTEIN"/>
    <property type="match status" value="1"/>
</dbReference>
<dbReference type="Gramene" id="TraesSYM6D03G03729310.1">
    <property type="protein sequence ID" value="TraesSYM6D03G03729310.1.CDS1"/>
    <property type="gene ID" value="TraesSYM6D03G03729310"/>
</dbReference>
<dbReference type="STRING" id="4565.A0A3B6QJL3"/>
<dbReference type="Gramene" id="TraesCS6D03G0787900.1">
    <property type="protein sequence ID" value="TraesCS6D03G0787900.1.CDS1"/>
    <property type="gene ID" value="TraesCS6D03G0787900"/>
</dbReference>
<dbReference type="Gramene" id="TraesNOR6D03G03822120.1">
    <property type="protein sequence ID" value="TraesNOR6D03G03822120.1.CDS1"/>
    <property type="gene ID" value="TraesNOR6D03G03822120"/>
</dbReference>
<dbReference type="InterPro" id="IPR005174">
    <property type="entry name" value="KIB1-4_b-propeller"/>
</dbReference>
<dbReference type="OrthoDB" id="677671at2759"/>
<dbReference type="Gramene" id="TraesCS6D02G339900.1">
    <property type="protein sequence ID" value="TraesCS6D02G339900.1.cds1"/>
    <property type="gene ID" value="TraesCS6D02G339900"/>
</dbReference>
<dbReference type="InterPro" id="IPR001810">
    <property type="entry name" value="F-box_dom"/>
</dbReference>
<proteinExistence type="predicted"/>
<evidence type="ECO:0000259" key="2">
    <source>
        <dbReference type="SMART" id="SM00256"/>
    </source>
</evidence>
<dbReference type="Gramene" id="TraesARI6D03G03745860.1">
    <property type="protein sequence ID" value="TraesARI6D03G03745860.1.CDS1"/>
    <property type="gene ID" value="TraesARI6D03G03745860"/>
</dbReference>
<dbReference type="Pfam" id="PF03478">
    <property type="entry name" value="Beta-prop_KIB1-4"/>
    <property type="match status" value="1"/>
</dbReference>
<dbReference type="Proteomes" id="UP000019116">
    <property type="component" value="Chromosome 6D"/>
</dbReference>
<dbReference type="PANTHER" id="PTHR33110">
    <property type="entry name" value="F-BOX/KELCH-REPEAT PROTEIN-RELATED"/>
    <property type="match status" value="1"/>
</dbReference>
<dbReference type="Gramene" id="TraesWEE_scaffold_010416_01G000100.1">
    <property type="protein sequence ID" value="TraesWEE_scaffold_010416_01G000100.1"/>
    <property type="gene ID" value="TraesWEE_scaffold_010416_01G000100"/>
</dbReference>
<feature type="domain" description="F-box" evidence="2">
    <location>
        <begin position="12"/>
        <end position="52"/>
    </location>
</feature>
<sequence>MAASAPNWTTLLPDLLGQVIARLPHIADRARLRAVCHSWRSAVRQHVSPRRRLPWIVLEEGHYLTPSDGAVHRLPFPNNTRCVGSTNEWIALDSTDDVTRAHRYALHNHFSGATVPLPELDSVIGEVPDEFEIRKVLMRSTPDDLVAVTGNIWKYPLILCRPGKGVWVPRLLAMMYRRISDIAFFQDELYVVTKADDLFALRLAEDKDCKPIVTGVKRIINHAPGHEDDMYDEADMWKRLTDDIGSSSDDEHTEKDCEASSEHGNYDTLIQEDAHYELAGEDGDNQHLAFSEEDTFSECEEGVKEGCDAVHTSRHLIKSQGKLLMVKRERLIAASTPTDHTRKIEVFEADMVTGTWVPLNGGLGSGQAIFISNRFSGTFSARGEVEEDAMYFPDTNDVFDMRSATIRPIVPMDLLDDRWRAWVFPPDLVA</sequence>
<dbReference type="InterPro" id="IPR036047">
    <property type="entry name" value="F-box-like_dom_sf"/>
</dbReference>
<dbReference type="SUPFAM" id="SSF81383">
    <property type="entry name" value="F-box domain"/>
    <property type="match status" value="1"/>
</dbReference>
<organism evidence="3">
    <name type="scientific">Triticum aestivum</name>
    <name type="common">Wheat</name>
    <dbReference type="NCBI Taxonomy" id="4565"/>
    <lineage>
        <taxon>Eukaryota</taxon>
        <taxon>Viridiplantae</taxon>
        <taxon>Streptophyta</taxon>
        <taxon>Embryophyta</taxon>
        <taxon>Tracheophyta</taxon>
        <taxon>Spermatophyta</taxon>
        <taxon>Magnoliopsida</taxon>
        <taxon>Liliopsida</taxon>
        <taxon>Poales</taxon>
        <taxon>Poaceae</taxon>
        <taxon>BOP clade</taxon>
        <taxon>Pooideae</taxon>
        <taxon>Triticodae</taxon>
        <taxon>Triticeae</taxon>
        <taxon>Triticinae</taxon>
        <taxon>Triticum</taxon>
    </lineage>
</organism>
<dbReference type="Pfam" id="PF00646">
    <property type="entry name" value="F-box"/>
    <property type="match status" value="1"/>
</dbReference>
<dbReference type="Gramene" id="TraesLAC6D03G03732060.1">
    <property type="protein sequence ID" value="TraesLAC6D03G03732060.1.CDS1"/>
    <property type="gene ID" value="TraesLAC6D03G03732060"/>
</dbReference>
<dbReference type="AlphaFoldDB" id="A0A3B6QJL3"/>
<dbReference type="Gramene" id="TraesJAG6D03G03764230.1">
    <property type="protein sequence ID" value="TraesJAG6D03G03764230.1.CDS1"/>
    <property type="gene ID" value="TraesJAG6D03G03764230"/>
</dbReference>
<dbReference type="SMART" id="SM00256">
    <property type="entry name" value="FBOX"/>
    <property type="match status" value="1"/>
</dbReference>
<accession>A0A3B6QJL3</accession>
<dbReference type="Gramene" id="TraesROB_scaffold_011730_01G000200.1">
    <property type="protein sequence ID" value="TraesROB_scaffold_011730_01G000200.1"/>
    <property type="gene ID" value="TraesROB_scaffold_011730_01G000200"/>
</dbReference>
<feature type="compositionally biased region" description="Basic and acidic residues" evidence="1">
    <location>
        <begin position="249"/>
        <end position="263"/>
    </location>
</feature>
<evidence type="ECO:0000313" key="4">
    <source>
        <dbReference type="Proteomes" id="UP000019116"/>
    </source>
</evidence>
<dbReference type="Gene3D" id="1.20.1280.50">
    <property type="match status" value="1"/>
</dbReference>
<dbReference type="Gramene" id="TraesLDM6D03G03785410.1">
    <property type="protein sequence ID" value="TraesLDM6D03G03785410.1.CDS1"/>
    <property type="gene ID" value="TraesLDM6D03G03785410"/>
</dbReference>
<keyword evidence="4" id="KW-1185">Reference proteome</keyword>
<protein>
    <recommendedName>
        <fullName evidence="2">F-box domain-containing protein</fullName>
    </recommendedName>
</protein>
<evidence type="ECO:0000256" key="1">
    <source>
        <dbReference type="SAM" id="MobiDB-lite"/>
    </source>
</evidence>
<dbReference type="Gramene" id="TraesSTA6D03G03774560.1">
    <property type="protein sequence ID" value="TraesSTA6D03G03774560.1.CDS1"/>
    <property type="gene ID" value="TraesSTA6D03G03774560"/>
</dbReference>
<feature type="region of interest" description="Disordered" evidence="1">
    <location>
        <begin position="242"/>
        <end position="263"/>
    </location>
</feature>
<reference evidence="3" key="1">
    <citation type="submission" date="2018-08" db="EMBL/GenBank/DDBJ databases">
        <authorList>
            <person name="Rossello M."/>
        </authorList>
    </citation>
    <scope>NUCLEOTIDE SEQUENCE [LARGE SCALE GENOMIC DNA]</scope>
    <source>
        <strain evidence="3">cv. Chinese Spring</strain>
    </source>
</reference>